<keyword evidence="1" id="KW-0732">Signal</keyword>
<dbReference type="InterPro" id="IPR008969">
    <property type="entry name" value="CarboxyPept-like_regulatory"/>
</dbReference>
<reference evidence="2 3" key="1">
    <citation type="journal article" date="2022" name="Syst. Appl. Microbiol.">
        <title>Rhodopirellula aestuarii sp. nov., a novel member of the genus Rhodopirellula isolated from brackish sediments collected in the Tagus River estuary, Portugal.</title>
        <authorList>
            <person name="Vitorino I.R."/>
            <person name="Klimek D."/>
            <person name="Calusinska M."/>
            <person name="Lobo-da-Cunha A."/>
            <person name="Vasconcelos V."/>
            <person name="Lage O.M."/>
        </authorList>
    </citation>
    <scope>NUCLEOTIDE SEQUENCE [LARGE SCALE GENOMIC DNA]</scope>
    <source>
        <strain evidence="2 3">ICT_H3.1</strain>
    </source>
</reference>
<organism evidence="2 3">
    <name type="scientific">Aporhodopirellula aestuarii</name>
    <dbReference type="NCBI Taxonomy" id="2950107"/>
    <lineage>
        <taxon>Bacteria</taxon>
        <taxon>Pseudomonadati</taxon>
        <taxon>Planctomycetota</taxon>
        <taxon>Planctomycetia</taxon>
        <taxon>Pirellulales</taxon>
        <taxon>Pirellulaceae</taxon>
        <taxon>Aporhodopirellula</taxon>
    </lineage>
</organism>
<dbReference type="SUPFAM" id="SSF49464">
    <property type="entry name" value="Carboxypeptidase regulatory domain-like"/>
    <property type="match status" value="1"/>
</dbReference>
<comment type="caution">
    <text evidence="2">The sequence shown here is derived from an EMBL/GenBank/DDBJ whole genome shotgun (WGS) entry which is preliminary data.</text>
</comment>
<dbReference type="RefSeq" id="WP_250929439.1">
    <property type="nucleotide sequence ID" value="NZ_JAMQBK010000038.1"/>
</dbReference>
<gene>
    <name evidence="2" type="ORF">NB063_14445</name>
</gene>
<evidence type="ECO:0000256" key="1">
    <source>
        <dbReference type="SAM" id="SignalP"/>
    </source>
</evidence>
<dbReference type="InterPro" id="IPR029058">
    <property type="entry name" value="AB_hydrolase_fold"/>
</dbReference>
<evidence type="ECO:0000313" key="3">
    <source>
        <dbReference type="Proteomes" id="UP001202961"/>
    </source>
</evidence>
<keyword evidence="3" id="KW-1185">Reference proteome</keyword>
<proteinExistence type="predicted"/>
<dbReference type="Gene3D" id="3.40.50.1820">
    <property type="entry name" value="alpha/beta hydrolase"/>
    <property type="match status" value="1"/>
</dbReference>
<sequence length="423" mass="46935">MKEKSEDAMKRIGIRPLLVLLGYGMLLCSNASMAADSTYVLRGKVMDTSDNWLNDANVTLVPIGVETQSNANGEFVLKFQIDEPLKRNKRRAFATLQVTRSGHVDAQIPIRSMNQFTSEEPIVVKLKPKPVDSSLVGFTTEMKAPEGRKGTEVQFHVYIPESVKRVKAAFCISRHGMGDITKPVLKSFAEEEQVALIGMLGDPVQRGVASVDVLDEHLKRLAELSGHPELPEVPLMTFGHSNGTGFAASWPRDRPDRVIAWIAFHPGFSNYLQFPNTEKAPALVMCGTIDKYLLRSRQDQVVAKMRETRNAAMCVMMEGGVGHGPADADSAWELITEFCKAAMRVRLGEDGTLKPIDIESGWLGATYDFERGGRQRLEVAPYSEFRGDKSTANWFPDGAFAKTWQTYGQNEPAKKVRPVRSSQ</sequence>
<feature type="chain" id="PRO_5046428909" evidence="1">
    <location>
        <begin position="35"/>
        <end position="423"/>
    </location>
</feature>
<feature type="signal peptide" evidence="1">
    <location>
        <begin position="1"/>
        <end position="34"/>
    </location>
</feature>
<dbReference type="EMBL" id="JAMQBK010000038">
    <property type="protein sequence ID" value="MCM2371806.1"/>
    <property type="molecule type" value="Genomic_DNA"/>
</dbReference>
<protein>
    <submittedName>
        <fullName evidence="2">Uncharacterized protein</fullName>
    </submittedName>
</protein>
<name>A0ABT0U4E8_9BACT</name>
<evidence type="ECO:0000313" key="2">
    <source>
        <dbReference type="EMBL" id="MCM2371806.1"/>
    </source>
</evidence>
<dbReference type="Proteomes" id="UP001202961">
    <property type="component" value="Unassembled WGS sequence"/>
</dbReference>
<dbReference type="SUPFAM" id="SSF53474">
    <property type="entry name" value="alpha/beta-Hydrolases"/>
    <property type="match status" value="1"/>
</dbReference>
<accession>A0ABT0U4E8</accession>